<dbReference type="RefSeq" id="WP_283739233.1">
    <property type="nucleotide sequence ID" value="NZ_JASJEV010000001.1"/>
</dbReference>
<dbReference type="InterPro" id="IPR016181">
    <property type="entry name" value="Acyl_CoA_acyltransferase"/>
</dbReference>
<dbReference type="Pfam" id="PF13508">
    <property type="entry name" value="Acetyltransf_7"/>
    <property type="match status" value="1"/>
</dbReference>
<dbReference type="PROSITE" id="PS51186">
    <property type="entry name" value="GNAT"/>
    <property type="match status" value="1"/>
</dbReference>
<evidence type="ECO:0000313" key="2">
    <source>
        <dbReference type="EMBL" id="MDJ1157271.1"/>
    </source>
</evidence>
<dbReference type="EMBL" id="JASJEV010000001">
    <property type="protein sequence ID" value="MDJ1157271.1"/>
    <property type="molecule type" value="Genomic_DNA"/>
</dbReference>
<proteinExistence type="predicted"/>
<organism evidence="2 3">
    <name type="scientific">Chelatococcus albus</name>
    <dbReference type="NCBI Taxonomy" id="3047466"/>
    <lineage>
        <taxon>Bacteria</taxon>
        <taxon>Pseudomonadati</taxon>
        <taxon>Pseudomonadota</taxon>
        <taxon>Alphaproteobacteria</taxon>
        <taxon>Hyphomicrobiales</taxon>
        <taxon>Chelatococcaceae</taxon>
        <taxon>Chelatococcus</taxon>
    </lineage>
</organism>
<dbReference type="InterPro" id="IPR053144">
    <property type="entry name" value="Acetyltransferase_Butenolide"/>
</dbReference>
<dbReference type="Proteomes" id="UP001321492">
    <property type="component" value="Unassembled WGS sequence"/>
</dbReference>
<dbReference type="PANTHER" id="PTHR43233">
    <property type="entry name" value="FAMILY N-ACETYLTRANSFERASE, PUTATIVE (AFU_ORTHOLOGUE AFUA_6G03350)-RELATED"/>
    <property type="match status" value="1"/>
</dbReference>
<dbReference type="InterPro" id="IPR000182">
    <property type="entry name" value="GNAT_dom"/>
</dbReference>
<gene>
    <name evidence="2" type="ORF">QNA08_03330</name>
</gene>
<reference evidence="2 3" key="1">
    <citation type="submission" date="2023-05" db="EMBL/GenBank/DDBJ databases">
        <title>Chelatococcus sp. nov., a moderately thermophilic bacterium isolated from hot spring microbial mat.</title>
        <authorList>
            <person name="Hu C.-J."/>
            <person name="Li W.-J."/>
        </authorList>
    </citation>
    <scope>NUCLEOTIDE SEQUENCE [LARGE SCALE GENOMIC DNA]</scope>
    <source>
        <strain evidence="2 3">SYSU G07232</strain>
    </source>
</reference>
<evidence type="ECO:0000313" key="3">
    <source>
        <dbReference type="Proteomes" id="UP001321492"/>
    </source>
</evidence>
<dbReference type="PANTHER" id="PTHR43233:SF1">
    <property type="entry name" value="FAMILY N-ACETYLTRANSFERASE, PUTATIVE (AFU_ORTHOLOGUE AFUA_6G03350)-RELATED"/>
    <property type="match status" value="1"/>
</dbReference>
<feature type="domain" description="N-acetyltransferase" evidence="1">
    <location>
        <begin position="1"/>
        <end position="101"/>
    </location>
</feature>
<dbReference type="SUPFAM" id="SSF55729">
    <property type="entry name" value="Acyl-CoA N-acyltransferases (Nat)"/>
    <property type="match status" value="1"/>
</dbReference>
<protein>
    <submittedName>
        <fullName evidence="2">GNAT family N-acetyltransferase</fullName>
    </submittedName>
</protein>
<name>A0ABT7AF66_9HYPH</name>
<accession>A0ABT7AF66</accession>
<evidence type="ECO:0000259" key="1">
    <source>
        <dbReference type="PROSITE" id="PS51186"/>
    </source>
</evidence>
<dbReference type="CDD" id="cd04301">
    <property type="entry name" value="NAT_SF"/>
    <property type="match status" value="1"/>
</dbReference>
<dbReference type="Gene3D" id="3.40.630.30">
    <property type="match status" value="1"/>
</dbReference>
<sequence>MTIVTEPARMDLDRIHAWLAASYRAAGLPRQVLDRSVEGSLCFAAFDAAGGICAFARVVSDRATFAHLCDVIVDPARRGGGIGKALVAAIMAHPHLQGLRR</sequence>
<keyword evidence="3" id="KW-1185">Reference proteome</keyword>
<comment type="caution">
    <text evidence="2">The sequence shown here is derived from an EMBL/GenBank/DDBJ whole genome shotgun (WGS) entry which is preliminary data.</text>
</comment>